<dbReference type="Pfam" id="PF02801">
    <property type="entry name" value="Ketoacyl-synt_C"/>
    <property type="match status" value="2"/>
</dbReference>
<dbReference type="Pfam" id="PF00109">
    <property type="entry name" value="ketoacyl-synt"/>
    <property type="match status" value="2"/>
</dbReference>
<dbReference type="InterPro" id="IPR016039">
    <property type="entry name" value="Thiolase-like"/>
</dbReference>
<evidence type="ECO:0000256" key="5">
    <source>
        <dbReference type="ARBA" id="ARBA00022553"/>
    </source>
</evidence>
<dbReference type="Pfam" id="PF00668">
    <property type="entry name" value="Condensation"/>
    <property type="match status" value="2"/>
</dbReference>
<dbReference type="InterPro" id="IPR020806">
    <property type="entry name" value="PKS_PP-bd"/>
</dbReference>
<dbReference type="Pfam" id="PF00550">
    <property type="entry name" value="PP-binding"/>
    <property type="match status" value="1"/>
</dbReference>
<evidence type="ECO:0000256" key="1">
    <source>
        <dbReference type="ARBA" id="ARBA00004496"/>
    </source>
</evidence>
<comment type="pathway">
    <text evidence="2">Antibiotic biosynthesis.</text>
</comment>
<dbReference type="Gene3D" id="3.10.450.50">
    <property type="match status" value="1"/>
</dbReference>
<dbReference type="SUPFAM" id="SSF47336">
    <property type="entry name" value="ACP-like"/>
    <property type="match status" value="1"/>
</dbReference>
<keyword evidence="5" id="KW-0597">Phosphoprotein</keyword>
<name>A0ABU4SJ72_9GAMM</name>
<dbReference type="Gene3D" id="1.10.1200.10">
    <property type="entry name" value="ACP-like"/>
    <property type="match status" value="1"/>
</dbReference>
<dbReference type="SUPFAM" id="SSF52777">
    <property type="entry name" value="CoA-dependent acyltransferases"/>
    <property type="match status" value="4"/>
</dbReference>
<dbReference type="PANTHER" id="PTHR43775:SF37">
    <property type="entry name" value="SI:DKEY-61P9.11"/>
    <property type="match status" value="1"/>
</dbReference>
<dbReference type="InterPro" id="IPR001242">
    <property type="entry name" value="Condensation_dom"/>
</dbReference>
<dbReference type="InterPro" id="IPR032710">
    <property type="entry name" value="NTF2-like_dom_sf"/>
</dbReference>
<keyword evidence="7" id="KW-0677">Repeat</keyword>
<feature type="region of interest" description="Disordered" evidence="9">
    <location>
        <begin position="1355"/>
        <end position="1374"/>
    </location>
</feature>
<dbReference type="InterPro" id="IPR049900">
    <property type="entry name" value="PKS_mFAS_DH"/>
</dbReference>
<dbReference type="InterPro" id="IPR049551">
    <property type="entry name" value="PKS_DH_C"/>
</dbReference>
<evidence type="ECO:0008006" key="15">
    <source>
        <dbReference type="Google" id="ProtNLM"/>
    </source>
</evidence>
<dbReference type="Pfam" id="PF16197">
    <property type="entry name" value="KAsynt_C_assoc"/>
    <property type="match status" value="1"/>
</dbReference>
<comment type="subcellular location">
    <subcellularLocation>
        <location evidence="1">Cytoplasm</location>
    </subcellularLocation>
</comment>
<dbReference type="InterPro" id="IPR014030">
    <property type="entry name" value="Ketoacyl_synth_N"/>
</dbReference>
<evidence type="ECO:0000259" key="10">
    <source>
        <dbReference type="PROSITE" id="PS50075"/>
    </source>
</evidence>
<evidence type="ECO:0000313" key="13">
    <source>
        <dbReference type="EMBL" id="MDX7998709.1"/>
    </source>
</evidence>
<evidence type="ECO:0000256" key="4">
    <source>
        <dbReference type="ARBA" id="ARBA00022490"/>
    </source>
</evidence>
<dbReference type="Gene3D" id="3.30.559.30">
    <property type="entry name" value="Nonribosomal peptide synthetase, condensation domain"/>
    <property type="match status" value="2"/>
</dbReference>
<feature type="domain" description="Ketosynthase family 3 (KS3)" evidence="11">
    <location>
        <begin position="338"/>
        <end position="751"/>
    </location>
</feature>
<dbReference type="InterPro" id="IPR042104">
    <property type="entry name" value="PKS_dehydratase_sf"/>
</dbReference>
<dbReference type="InterPro" id="IPR020807">
    <property type="entry name" value="PKS_DH"/>
</dbReference>
<comment type="caution">
    <text evidence="13">The sequence shown here is derived from an EMBL/GenBank/DDBJ whole genome shotgun (WGS) entry which is preliminary data.</text>
</comment>
<keyword evidence="4" id="KW-0963">Cytoplasm</keyword>
<dbReference type="InterPro" id="IPR020841">
    <property type="entry name" value="PKS_Beta-ketoAc_synthase_dom"/>
</dbReference>
<feature type="region of interest" description="N-terminal hotdog fold" evidence="8">
    <location>
        <begin position="914"/>
        <end position="1070"/>
    </location>
</feature>
<evidence type="ECO:0000259" key="11">
    <source>
        <dbReference type="PROSITE" id="PS52004"/>
    </source>
</evidence>
<reference evidence="14" key="1">
    <citation type="journal article" date="2024" name="Toxins">
        <title>Genome Sequence Analysis of Native Xenorhabdus Strains Isolated from Entomopathogenic Nematodes in Argentina.</title>
        <authorList>
            <person name="Palma L."/>
            <person name="Frizzo L."/>
            <person name="Kaiser S."/>
            <person name="Berry C."/>
            <person name="Caballero P."/>
            <person name="Bode H.B."/>
            <person name="Del Valle E.E."/>
        </authorList>
    </citation>
    <scope>NUCLEOTIDE SEQUENCE [LARGE SCALE GENOMIC DNA]</scope>
    <source>
        <strain evidence="14">Reich</strain>
    </source>
</reference>
<sequence length="3015" mass="335550">MTDKTTWLLQHPYSAFVLGLKAAWEGGLSSDAFDQLFAQTCVCHMQGHELNGAQALQAFIQSVRLNIANLTLIPENVIVQDDILYLFHRWKADSWHEDVISGGEYANFCLVAIRLRDGKIAELWQQTQNFLFLHGSALSEERLPYPVWQHSLLVKENGNLHVARDEQSVRMSERAKQLIDCVFGHGALRRIDSLLHPELTFHNGDVTGHGIAEWKSFIYALRTAIGEEGVELFDELFIRDGNSITLFVRIGLPHASSFVLSSLNGMWCMLKLEMDDSRITKIQTYPENYLFFLGLDFSQHETRLKQLFRGHRPELETKSRLKDHAGVKTSSSPEPVQNEQVAVVGIAGRFPQADSVVQFWQNLIAGKTAFSAFPEERPWLSAGTVIRSGGFINDIFRFDEQYFQIPPSVAQYMDPQHRQLLEVIVQSIEDSGHANQDVSGDRTALFVAALSNDYEKLLRDKGVEENFYYWAGNEPAMSSGRIARFLDIQGPTQFINTECTGGSTALLGACGLIRSGQVDQAIVSATSLFLHPYGFIAREEGILSPLAAPELFSQRSKGQLRGEAVVSVVLKSLSKAQQDGDDIYAIIAGGAANNSGRTFSLISANVEQQAKTLLKAWQNAGVSTDDFSVIECNASGVRAGDFTEITALKKVFRPDQHIHLSTVKGAIGHTEAASGLVALVKVLLQLRYQTIIGIQGLSEIDHGLGIEDSGLSLNHQNKKWPLPSKEEVLPRIAGINSFAGGGYNTHVVVKEFISPPEVAWATTPVLIPLSSHSEASLHDHVVQIKRYLQEHDLQDRHVDLARLAFTLQSREARQYRVMLGVSHLPELILQLDRVLSGDIRIQNTEEPQQEEALSAVLQGQQSHCSFLTDPKLTELTLRWLRGEEPDWSRLWGNTHPHRLSGLPVRAFLGVVHLPPFSADEPMTSLEVNDGQKFCQFRISASVPYLREHRVNGQAVLPGVVQLEFVRHAAMLLQPDSPDNNEGSAGLPSAIDPLVLRKLILRNVGWVKPIIMAETEQALDLTVNIKPESSSAEERVFGFDLALGTEQGEGADDRPSGYFTGGSIVFSPLQHPPSLDITQCRQYCQERRLTTGQCYDVLTLLGIQIGAKHQAIQVVMIGKDGNGNPAALARLVSPSDTPPVYESAHQSIPFMLCPAIMDGALQAAYLGLLTPEDFKDGAVTPIPFAVDEVMIIRPVKDEAWAWVTESVSQAQVRKTDVVICDNDGTVCVAIKGFSTREQRPVAEPQIVLQTEEHPLPAQDQPVPDTIVKQLKDIIGKELGIRPTQLRASESLDKYGIDSAIAVQLVAVLEKTFGSLPKTLFYEYKCIADIARYLARSVVHHSEKPPMATLATVLENTERGKGRERCSPSVKSLHSPSDQPLDIAIIGVSAKYPQSENIAQVWNNLKQGKRCISEIPQDRWDWQRYYCENDHESNQPPRAGEHLSKWGGFLNGVDEFDFAFFDISASEAAAMDPQERLFLQEAWKAIEDAGYTPDTLAAGDKQEKDGINAVGVYAGSMYSEYQLHDVASGEREQSVGLVGSQASIANRVSYFMDFHGPSVTLDAMCTSSMVAIQLACQDLKQGRIHAAIVGGVNLTLHPNKYLTLSRRKMLSSYPELNSFGEGGNGYIPGEGIGVLVLKSLEDALNEGAHIYGVIQGCAVNQNGRSNGFGAPDPKAQQAVIGQAMAEAGVNAADISYVEAHSTGTHYGDLIEVDALTKVFQQHAGHRHFACLIGSGKPNFGHCEAAAGVGSVIKVLLQMQHKVIAPTLYGERLNPDINFEQTPFSVNAALMEWRPRNKAGIDMPRIAGISCFGAGGTNAHLILKEAEPPALLASGINLPCVILLSAKTVTALQGRVKQLMAFLSRYPSEKGDHGEAADPVLARLAYTLQVGREHMPIRVGFLVQNRDDLCQQLTQFEYTSEHHSENIPALAGVAQFEEEAWQERIQGWLADNNRHELLNVWKKGANVEWHTLYRHKLPVRMPLPAYPFARCKIGLQMVTAASLLSASVKETRLSGDPSGGNVFADHPFDFLADGSMTLREKAERFVVRTLENIVGHEIPALNAPFSALHLTSLHIVRFLDFWQVVFGTSLQFTIFYEQRNVKTLVEDVIARGLLAEEHIAAAAAFLTPAAEEHTEPAFPLSELQESFVIGRQLSTYGQRVGSTLYFELHIAKSIPLKQIESAWNHLVDHHEALHTVITPHFQQQVLEDYDYYVFPVADLTEYSDSGKADYLKNSRTALNCKVFDLAHWPYFDIRAAILDAKQAVVQIALDEVIADAASLFVLVEQLRHLSENPDYSLPATYSLRKYVSLVEQIRTGEHFQSSMQYWIDKLRDMPAGPDLKYHLAQHPVQQTVHCLSAEMGGELWSAIKTQADMLSCSTGTILLTVFCEVLHQFTGQARFSLNLTNLNRLAINQQISGLVGLLANNNIFVSEWEPEHTFQSRVMTCQQQLDSDANHSFVGAVNVLRKLRQNPAKRADLHLPVVFTHLISSEFQQPHPEDGWSIQHMMNTTPQVALDHHVFEVNGRLVYRWYVADALLEQGDVIALFETYRQKLIDRTQSFSGQLFSDLSISDQFVSDQFVSEQFVSDRQPWDGPERERDTFFPLLGIQKALYAGQMMPAKRGGKACCCHLEFDIDVLDILRLTRAWNDIVAVHPVLRTRYLTSLHQEVLDAVPEYPILTEKVIGTENVFDQRCNDIRNEMLRAHYSAGEYPGYRLRVCEFDGQKSRLFVNFDFILIDGKSIFLILSQLFNRYKSESYGLPLQEITFQHFVGHYPRQQNTLAGSTARDYWHDKFSRMRQGLGGLTSLAHQTSLPAQLTERVPYYRQLRALAERLGVSVDSILLAAFGLTLFNWNRLKTGNDEPVTIAVVSWDRYAELPETTTGIFTRLSWVSFSETLPASLSATTLSATTQVPEPLILQVQAQLDNDRHHGSVDELEVAAHYPDLHFPVVYTCLLAYDADFPEPIYSVSQTPGVALDNISTVLDSSSLRLQWDMLACGRTEWSAVFAQYCSCLKKWFFQE</sequence>
<dbReference type="CDD" id="cd00833">
    <property type="entry name" value="PKS"/>
    <property type="match status" value="2"/>
</dbReference>
<protein>
    <recommendedName>
        <fullName evidence="15">Polyketide synthase</fullName>
    </recommendedName>
</protein>
<feature type="active site" description="Proton acceptor; for dehydratase activity" evidence="8">
    <location>
        <position position="948"/>
    </location>
</feature>
<dbReference type="Pfam" id="PF14765">
    <property type="entry name" value="PS-DH"/>
    <property type="match status" value="1"/>
</dbReference>
<dbReference type="InterPro" id="IPR054514">
    <property type="entry name" value="RhiE-like_linker"/>
</dbReference>
<dbReference type="Proteomes" id="UP001271640">
    <property type="component" value="Unassembled WGS sequence"/>
</dbReference>
<evidence type="ECO:0000313" key="14">
    <source>
        <dbReference type="Proteomes" id="UP001271640"/>
    </source>
</evidence>
<organism evidence="13 14">
    <name type="scientific">Xenorhabdus littoralis</name>
    <dbReference type="NCBI Taxonomy" id="2582835"/>
    <lineage>
        <taxon>Bacteria</taxon>
        <taxon>Pseudomonadati</taxon>
        <taxon>Pseudomonadota</taxon>
        <taxon>Gammaproteobacteria</taxon>
        <taxon>Enterobacterales</taxon>
        <taxon>Morganellaceae</taxon>
        <taxon>Xenorhabdus</taxon>
    </lineage>
</organism>
<dbReference type="InterPro" id="IPR014031">
    <property type="entry name" value="Ketoacyl_synth_C"/>
</dbReference>
<dbReference type="InterPro" id="IPR050091">
    <property type="entry name" value="PKS_NRPS_Biosynth_Enz"/>
</dbReference>
<dbReference type="Pfam" id="PF21089">
    <property type="entry name" value="PKS_DH_N"/>
    <property type="match status" value="1"/>
</dbReference>
<dbReference type="Gene3D" id="3.30.559.10">
    <property type="entry name" value="Chloramphenicol acetyltransferase-like domain"/>
    <property type="match status" value="2"/>
</dbReference>
<keyword evidence="6" id="KW-0808">Transferase</keyword>
<dbReference type="SMART" id="SM00823">
    <property type="entry name" value="PKS_PP"/>
    <property type="match status" value="2"/>
</dbReference>
<accession>A0ABU4SJ72</accession>
<dbReference type="Pfam" id="PF22336">
    <property type="entry name" value="RhiE-like_linker"/>
    <property type="match status" value="1"/>
</dbReference>
<dbReference type="InterPro" id="IPR023213">
    <property type="entry name" value="CAT-like_dom_sf"/>
</dbReference>
<evidence type="ECO:0000259" key="12">
    <source>
        <dbReference type="PROSITE" id="PS52019"/>
    </source>
</evidence>
<dbReference type="Gene3D" id="3.30.70.3290">
    <property type="match status" value="1"/>
</dbReference>
<dbReference type="Pfam" id="PF12680">
    <property type="entry name" value="SnoaL_2"/>
    <property type="match status" value="1"/>
</dbReference>
<feature type="domain" description="Ketosynthase family 3 (KS3)" evidence="11">
    <location>
        <begin position="1378"/>
        <end position="1822"/>
    </location>
</feature>
<dbReference type="InterPro" id="IPR009081">
    <property type="entry name" value="PP-bd_ACP"/>
</dbReference>
<dbReference type="InterPro" id="IPR036736">
    <property type="entry name" value="ACP-like_sf"/>
</dbReference>
<proteinExistence type="predicted"/>
<dbReference type="SMART" id="SM00826">
    <property type="entry name" value="PKS_DH"/>
    <property type="match status" value="1"/>
</dbReference>
<dbReference type="PROSITE" id="PS52019">
    <property type="entry name" value="PKS_MFAS_DH"/>
    <property type="match status" value="1"/>
</dbReference>
<dbReference type="InterPro" id="IPR037401">
    <property type="entry name" value="SnoaL-like"/>
</dbReference>
<evidence type="ECO:0000256" key="6">
    <source>
        <dbReference type="ARBA" id="ARBA00022679"/>
    </source>
</evidence>
<evidence type="ECO:0000256" key="9">
    <source>
        <dbReference type="SAM" id="MobiDB-lite"/>
    </source>
</evidence>
<dbReference type="InterPro" id="IPR032821">
    <property type="entry name" value="PKS_assoc"/>
</dbReference>
<dbReference type="Gene3D" id="3.40.47.10">
    <property type="match status" value="2"/>
</dbReference>
<dbReference type="SUPFAM" id="SSF54427">
    <property type="entry name" value="NTF2-like"/>
    <property type="match status" value="1"/>
</dbReference>
<dbReference type="PROSITE" id="PS52004">
    <property type="entry name" value="KS3_2"/>
    <property type="match status" value="2"/>
</dbReference>
<evidence type="ECO:0000256" key="7">
    <source>
        <dbReference type="ARBA" id="ARBA00022737"/>
    </source>
</evidence>
<feature type="domain" description="Carrier" evidence="10">
    <location>
        <begin position="1260"/>
        <end position="1336"/>
    </location>
</feature>
<dbReference type="SMART" id="SM00825">
    <property type="entry name" value="PKS_KS"/>
    <property type="match status" value="2"/>
</dbReference>
<evidence type="ECO:0000256" key="8">
    <source>
        <dbReference type="PROSITE-ProRule" id="PRU01363"/>
    </source>
</evidence>
<gene>
    <name evidence="13" type="ORF">FE394_05760</name>
</gene>
<dbReference type="PANTHER" id="PTHR43775">
    <property type="entry name" value="FATTY ACID SYNTHASE"/>
    <property type="match status" value="1"/>
</dbReference>
<dbReference type="RefSeq" id="WP_319925451.1">
    <property type="nucleotide sequence ID" value="NZ_VCDP01000018.1"/>
</dbReference>
<keyword evidence="3" id="KW-0596">Phosphopantetheine</keyword>
<dbReference type="InterPro" id="IPR049552">
    <property type="entry name" value="PKS_DH_N"/>
</dbReference>
<dbReference type="PROSITE" id="PS50075">
    <property type="entry name" value="CARRIER"/>
    <property type="match status" value="1"/>
</dbReference>
<evidence type="ECO:0000256" key="3">
    <source>
        <dbReference type="ARBA" id="ARBA00022450"/>
    </source>
</evidence>
<dbReference type="EMBL" id="VCDP01000018">
    <property type="protein sequence ID" value="MDX7998709.1"/>
    <property type="molecule type" value="Genomic_DNA"/>
</dbReference>
<keyword evidence="14" id="KW-1185">Reference proteome</keyword>
<dbReference type="SUPFAM" id="SSF53901">
    <property type="entry name" value="Thiolase-like"/>
    <property type="match status" value="2"/>
</dbReference>
<feature type="region of interest" description="C-terminal hotdog fold" evidence="8">
    <location>
        <begin position="1084"/>
        <end position="1243"/>
    </location>
</feature>
<dbReference type="Gene3D" id="3.10.129.110">
    <property type="entry name" value="Polyketide synthase dehydratase"/>
    <property type="match status" value="1"/>
</dbReference>
<feature type="domain" description="PKS/mFAS DH" evidence="12">
    <location>
        <begin position="914"/>
        <end position="1243"/>
    </location>
</feature>
<feature type="compositionally biased region" description="Basic and acidic residues" evidence="9">
    <location>
        <begin position="1355"/>
        <end position="1364"/>
    </location>
</feature>
<dbReference type="Gene3D" id="1.10.1240.100">
    <property type="match status" value="1"/>
</dbReference>
<feature type="active site" description="Proton donor; for dehydratase activity" evidence="8">
    <location>
        <position position="1157"/>
    </location>
</feature>
<evidence type="ECO:0000256" key="2">
    <source>
        <dbReference type="ARBA" id="ARBA00004792"/>
    </source>
</evidence>